<evidence type="ECO:0000313" key="2">
    <source>
        <dbReference type="Proteomes" id="UP000798662"/>
    </source>
</evidence>
<protein>
    <submittedName>
        <fullName evidence="1">Uncharacterized protein</fullName>
    </submittedName>
</protein>
<reference evidence="1" key="1">
    <citation type="submission" date="2019-11" db="EMBL/GenBank/DDBJ databases">
        <title>Nori genome reveals adaptations in red seaweeds to the harsh intertidal environment.</title>
        <authorList>
            <person name="Wang D."/>
            <person name="Mao Y."/>
        </authorList>
    </citation>
    <scope>NUCLEOTIDE SEQUENCE</scope>
    <source>
        <tissue evidence="1">Gametophyte</tissue>
    </source>
</reference>
<comment type="caution">
    <text evidence="1">The sequence shown here is derived from an EMBL/GenBank/DDBJ whole genome shotgun (WGS) entry which is preliminary data.</text>
</comment>
<keyword evidence="2" id="KW-1185">Reference proteome</keyword>
<name>A0ACC3C131_PYRYE</name>
<accession>A0ACC3C131</accession>
<proteinExistence type="predicted"/>
<sequence length="423" mass="46322">MASSNGDALPAPADPSAATAASADGTPGAGPPPSAAPADPSVVVTPWEVSGIVDYSKLIQQFGSTELTPALVARLERVTGRPAHHFLRRGIYFSHRDLDKMLDLYEAGQKFYLYTGRGPSSVSLHLGHLTPFMFTKYLQDAFDAVVVIQLTNDEKFLFSKETKRPLEEFTRLGRENAKDIIACGFNPEKTFIFMDTDYIGSLYPNVLRIQRAVTYNQVKGIFGFTDSDNIGKHGFPAVQAAPCLSSSFPVLFGGRPDVPCVVPCAIDQDPYFRMTRDVTPKLGARKPALLHSKFFPALQGDNTKMSASDPSSAIYLDDTAKMVKKKVNKHAFSGGGATVEAHREHGGNVEVDIPYRYLTFFLDDDVELDRIRAEYAAGRMLTGEIKAALIGVLTPLVEGHQARRAAVTEEVIDRFMAVRPMEL</sequence>
<organism evidence="1 2">
    <name type="scientific">Pyropia yezoensis</name>
    <name type="common">Susabi-nori</name>
    <name type="synonym">Porphyra yezoensis</name>
    <dbReference type="NCBI Taxonomy" id="2788"/>
    <lineage>
        <taxon>Eukaryota</taxon>
        <taxon>Rhodophyta</taxon>
        <taxon>Bangiophyceae</taxon>
        <taxon>Bangiales</taxon>
        <taxon>Bangiaceae</taxon>
        <taxon>Pyropia</taxon>
    </lineage>
</organism>
<evidence type="ECO:0000313" key="1">
    <source>
        <dbReference type="EMBL" id="KAK1863493.1"/>
    </source>
</evidence>
<gene>
    <name evidence="1" type="ORF">I4F81_006048</name>
</gene>
<dbReference type="EMBL" id="CM020619">
    <property type="protein sequence ID" value="KAK1863493.1"/>
    <property type="molecule type" value="Genomic_DNA"/>
</dbReference>
<dbReference type="Proteomes" id="UP000798662">
    <property type="component" value="Chromosome 2"/>
</dbReference>